<evidence type="ECO:0000313" key="1">
    <source>
        <dbReference type="EMBL" id="UFP92614.1"/>
    </source>
</evidence>
<dbReference type="RefSeq" id="WP_230839605.1">
    <property type="nucleotide sequence ID" value="NZ_CP063845.1"/>
</dbReference>
<name>A0ABY3PG45_9CYAN</name>
<gene>
    <name evidence="1" type="ORF">ISF26_12235</name>
</gene>
<proteinExistence type="predicted"/>
<sequence>MPSFWSVLLGVASLVLGENLDENLQQVNTSFDQLLNQGVLSPSLTSAAASVNGNFNELSAVLGIEDALGSASLEELKKLKVIIPDSVLTQLEAAVGKRFGPLASVSDFAMPMSRAAARRVTESMMFAEVSDPATGDVNPPFMSASGSAKRAEAIQNLNNAEIQLQDQVSNWQQPALGNALGAYTAGRSAIDQMPAVTAGAMSAVSAAATAAQSLPSTQLVLKEIAKELEAMGQLHSDIANQQAASTSQELQARWEATDAERTAANVNMFNARLLTELLKRQASALEFQGQSIMALNQIGAIGDEYLQKAAYEKTTSMEGALDVAGLVRTSAKNPAFGS</sequence>
<evidence type="ECO:0008006" key="3">
    <source>
        <dbReference type="Google" id="ProtNLM"/>
    </source>
</evidence>
<reference evidence="1 2" key="1">
    <citation type="journal article" date="2021" name="Genome Biol. Evol.">
        <title>Complete Genome Sequencing of a Novel Gloeobacter Species from a Waterfall Cave in Mexico.</title>
        <authorList>
            <person name="Saw J.H."/>
            <person name="Cardona T."/>
            <person name="Montejano G."/>
        </authorList>
    </citation>
    <scope>NUCLEOTIDE SEQUENCE [LARGE SCALE GENOMIC DNA]</scope>
    <source>
        <strain evidence="1">MG652769</strain>
    </source>
</reference>
<dbReference type="Proteomes" id="UP001054846">
    <property type="component" value="Chromosome"/>
</dbReference>
<protein>
    <recommendedName>
        <fullName evidence="3">Transporter</fullName>
    </recommendedName>
</protein>
<evidence type="ECO:0000313" key="2">
    <source>
        <dbReference type="Proteomes" id="UP001054846"/>
    </source>
</evidence>
<keyword evidence="2" id="KW-1185">Reference proteome</keyword>
<dbReference type="EMBL" id="CP063845">
    <property type="protein sequence ID" value="UFP92614.1"/>
    <property type="molecule type" value="Genomic_DNA"/>
</dbReference>
<organism evidence="1 2">
    <name type="scientific">Gloeobacter morelensis MG652769</name>
    <dbReference type="NCBI Taxonomy" id="2781736"/>
    <lineage>
        <taxon>Bacteria</taxon>
        <taxon>Bacillati</taxon>
        <taxon>Cyanobacteriota</taxon>
        <taxon>Cyanophyceae</taxon>
        <taxon>Gloeobacterales</taxon>
        <taxon>Gloeobacteraceae</taxon>
        <taxon>Gloeobacter</taxon>
        <taxon>Gloeobacter morelensis</taxon>
    </lineage>
</organism>
<accession>A0ABY3PG45</accession>